<dbReference type="GeneID" id="92516021"/>
<dbReference type="KEGG" id="lmat:92516021"/>
<comment type="caution">
    <text evidence="2">The sequence shown here is derived from an EMBL/GenBank/DDBJ whole genome shotgun (WGS) entry which is preliminary data.</text>
</comment>
<feature type="compositionally biased region" description="Low complexity" evidence="1">
    <location>
        <begin position="469"/>
        <end position="478"/>
    </location>
</feature>
<sequence length="878" mass="89698">MNWAGFSAREIGGSVRGASTRLPSSTGDVTRDSGLFSAGYARGGGGLSGYGGDRSVSGSFGLSGGGLLYQASGDADGGCATPRVAVIGTELSVFQQWWAIHASGLRVSVVVGTGDAKVSHSSNSLRSTTVTKAVSDAEERASAETACAVALRCVQFYRLPQAKTCAAAGGETPLVDVRVCVSDGAAESAAEGGARDESRRRSVTSTTVISSTLASVSGSSYSARKKEENCIIATAWRYFFKPLLGVQCDGTDQGPAEHGRAPFFSPTAVASPGFWPTRSGAAALSPNAAAAGTAANSLVDDVEVIYLVDYGADCDEAGARAVLLWLLERDKQIVVGCALSAETVATCAAAAAAAMRGRPEMRRLFLYRGGGCRRGWSEAAVAQLRKSLGLQRAACKTAAQAFSTLSPSKSTGGGRSVFTTVSTKAAAPAVSSDGGFSVFDFMGSSLGSALKDAEGVSRGGMGWERLSTSEKSSATATTIGALNLPTPKGEARQAPKSSAPTSIAVNAAASVVGAVHRISMVVIGRGNPSSADSAAAASLGIMDSLGWDAVAVLLHLLDWTCPDMVVGRVLRRASETHRPLCVQAEMYYGIEGTTPESSEGQESSAGSAATARPSYLCVSLHIAASGSGAFDRAGEENSDLSIFQQSLRIIGTKAVLTVCDPLLPGACCSTVASSTPPTTPTATAGPAGSGGSLFPVSTTPAVSSPLSPIVTTAATSGTDTMPVAPKVLHKYRVATQNVCPTSGQRERHEEEVIISSDEPCAEFRIWQRVRSQLNLTATSLSSSSGAGLGNYQLYSLRSGSRGGSLRRDTGGGYYDRGTGRRGRHAGLGGVGTASAAVSGSLITAEVVNAESAASDVQRAWLVQIVVESILASAAKQPP</sequence>
<organism evidence="2 3">
    <name type="scientific">Leishmania martiniquensis</name>
    <dbReference type="NCBI Taxonomy" id="1580590"/>
    <lineage>
        <taxon>Eukaryota</taxon>
        <taxon>Discoba</taxon>
        <taxon>Euglenozoa</taxon>
        <taxon>Kinetoplastea</taxon>
        <taxon>Metakinetoplastina</taxon>
        <taxon>Trypanosomatida</taxon>
        <taxon>Trypanosomatidae</taxon>
        <taxon>Leishmaniinae</taxon>
        <taxon>Leishmania</taxon>
    </lineage>
</organism>
<evidence type="ECO:0000256" key="1">
    <source>
        <dbReference type="SAM" id="MobiDB-lite"/>
    </source>
</evidence>
<dbReference type="OrthoDB" id="267115at2759"/>
<feature type="region of interest" description="Disordered" evidence="1">
    <location>
        <begin position="468"/>
        <end position="498"/>
    </location>
</feature>
<keyword evidence="3" id="KW-1185">Reference proteome</keyword>
<feature type="region of interest" description="Disordered" evidence="1">
    <location>
        <begin position="671"/>
        <end position="691"/>
    </location>
</feature>
<dbReference type="RefSeq" id="XP_067178614.1">
    <property type="nucleotide sequence ID" value="XM_067323509.1"/>
</dbReference>
<reference evidence="3" key="1">
    <citation type="journal article" date="2021" name="Microbiol. Resour. Announc.">
        <title>LGAAP: Leishmaniinae Genome Assembly and Annotation Pipeline.</title>
        <authorList>
            <person name="Almutairi H."/>
            <person name="Urbaniak M.D."/>
            <person name="Bates M.D."/>
            <person name="Jariyapan N."/>
            <person name="Kwakye-Nuako G."/>
            <person name="Thomaz-Soccol V."/>
            <person name="Al-Salem W.S."/>
            <person name="Dillon R.J."/>
            <person name="Bates P.A."/>
            <person name="Gatherer D."/>
        </authorList>
    </citation>
    <scope>NUCLEOTIDE SEQUENCE [LARGE SCALE GENOMIC DNA]</scope>
</reference>
<feature type="compositionally biased region" description="Low complexity" evidence="1">
    <location>
        <begin position="672"/>
        <end position="686"/>
    </location>
</feature>
<protein>
    <submittedName>
        <fullName evidence="2">Uncharacterized protein</fullName>
    </submittedName>
</protein>
<gene>
    <name evidence="2" type="ORF">LSCM1_06077</name>
</gene>
<dbReference type="AlphaFoldDB" id="A0A836KUI0"/>
<evidence type="ECO:0000313" key="2">
    <source>
        <dbReference type="EMBL" id="KAG5478673.1"/>
    </source>
</evidence>
<dbReference type="EMBL" id="JAFEUZ010000023">
    <property type="protein sequence ID" value="KAG5478673.1"/>
    <property type="molecule type" value="Genomic_DNA"/>
</dbReference>
<feature type="region of interest" description="Disordered" evidence="1">
    <location>
        <begin position="800"/>
        <end position="826"/>
    </location>
</feature>
<accession>A0A836KUI0</accession>
<evidence type="ECO:0000313" key="3">
    <source>
        <dbReference type="Proteomes" id="UP000673552"/>
    </source>
</evidence>
<dbReference type="Proteomes" id="UP000673552">
    <property type="component" value="Unassembled WGS sequence"/>
</dbReference>
<reference evidence="3" key="2">
    <citation type="journal article" date="2021" name="Sci. Data">
        <title>Chromosome-scale genome sequencing, assembly and annotation of six genomes from subfamily Leishmaniinae.</title>
        <authorList>
            <person name="Almutairi H."/>
            <person name="Urbaniak M.D."/>
            <person name="Bates M.D."/>
            <person name="Jariyapan N."/>
            <person name="Kwakye-Nuako G."/>
            <person name="Thomaz Soccol V."/>
            <person name="Al-Salem W.S."/>
            <person name="Dillon R.J."/>
            <person name="Bates P.A."/>
            <person name="Gatherer D."/>
        </authorList>
    </citation>
    <scope>NUCLEOTIDE SEQUENCE [LARGE SCALE GENOMIC DNA]</scope>
</reference>
<proteinExistence type="predicted"/>
<name>A0A836KUI0_9TRYP</name>